<dbReference type="RefSeq" id="WP_378136362.1">
    <property type="nucleotide sequence ID" value="NZ_JBHSMI010000029.1"/>
</dbReference>
<keyword evidence="3" id="KW-1185">Reference proteome</keyword>
<dbReference type="Proteomes" id="UP001596113">
    <property type="component" value="Unassembled WGS sequence"/>
</dbReference>
<dbReference type="PROSITE" id="PS51257">
    <property type="entry name" value="PROKAR_LIPOPROTEIN"/>
    <property type="match status" value="1"/>
</dbReference>
<comment type="caution">
    <text evidence="2">The sequence shown here is derived from an EMBL/GenBank/DDBJ whole genome shotgun (WGS) entry which is preliminary data.</text>
</comment>
<accession>A0ABW0HZI0</accession>
<gene>
    <name evidence="2" type="ORF">ACFPOF_21205</name>
</gene>
<evidence type="ECO:0008006" key="4">
    <source>
        <dbReference type="Google" id="ProtNLM"/>
    </source>
</evidence>
<keyword evidence="1" id="KW-0812">Transmembrane</keyword>
<keyword evidence="1" id="KW-0472">Membrane</keyword>
<reference evidence="3" key="1">
    <citation type="journal article" date="2019" name="Int. J. Syst. Evol. Microbiol.">
        <title>The Global Catalogue of Microorganisms (GCM) 10K type strain sequencing project: providing services to taxonomists for standard genome sequencing and annotation.</title>
        <authorList>
            <consortium name="The Broad Institute Genomics Platform"/>
            <consortium name="The Broad Institute Genome Sequencing Center for Infectious Disease"/>
            <person name="Wu L."/>
            <person name="Ma J."/>
        </authorList>
    </citation>
    <scope>NUCLEOTIDE SEQUENCE [LARGE SCALE GENOMIC DNA]</scope>
    <source>
        <strain evidence="3">CGMCC 1.18575</strain>
    </source>
</reference>
<dbReference type="EMBL" id="JBHSMI010000029">
    <property type="protein sequence ID" value="MFC5405267.1"/>
    <property type="molecule type" value="Genomic_DNA"/>
</dbReference>
<organism evidence="2 3">
    <name type="scientific">Cohnella soli</name>
    <dbReference type="NCBI Taxonomy" id="425005"/>
    <lineage>
        <taxon>Bacteria</taxon>
        <taxon>Bacillati</taxon>
        <taxon>Bacillota</taxon>
        <taxon>Bacilli</taxon>
        <taxon>Bacillales</taxon>
        <taxon>Paenibacillaceae</taxon>
        <taxon>Cohnella</taxon>
    </lineage>
</organism>
<feature type="transmembrane region" description="Helical" evidence="1">
    <location>
        <begin position="20"/>
        <end position="39"/>
    </location>
</feature>
<name>A0ABW0HZI0_9BACL</name>
<evidence type="ECO:0000313" key="2">
    <source>
        <dbReference type="EMBL" id="MFC5405267.1"/>
    </source>
</evidence>
<keyword evidence="1" id="KW-1133">Transmembrane helix</keyword>
<proteinExistence type="predicted"/>
<evidence type="ECO:0000313" key="3">
    <source>
        <dbReference type="Proteomes" id="UP001596113"/>
    </source>
</evidence>
<evidence type="ECO:0000256" key="1">
    <source>
        <dbReference type="SAM" id="Phobius"/>
    </source>
</evidence>
<sequence length="49" mass="5854">MKSLLPLVEKDPMNMGDVYQMMTYVVLILISCVVMIVWLKRRGRRKKNR</sequence>
<protein>
    <recommendedName>
        <fullName evidence="4">LPXTG cell wall anchor domain-containing protein</fullName>
    </recommendedName>
</protein>